<feature type="region of interest" description="Disordered" evidence="1">
    <location>
        <begin position="46"/>
        <end position="69"/>
    </location>
</feature>
<dbReference type="AlphaFoldDB" id="A0A1N7S986"/>
<accession>A0A1N7S986</accession>
<dbReference type="Proteomes" id="UP000187012">
    <property type="component" value="Unassembled WGS sequence"/>
</dbReference>
<dbReference type="EMBL" id="CYGX02000044">
    <property type="protein sequence ID" value="SIT43537.1"/>
    <property type="molecule type" value="Genomic_DNA"/>
</dbReference>
<reference evidence="2 3" key="1">
    <citation type="submission" date="2016-12" db="EMBL/GenBank/DDBJ databases">
        <authorList>
            <person name="Song W.-J."/>
            <person name="Kurnit D.M."/>
        </authorList>
    </citation>
    <scope>NUCLEOTIDE SEQUENCE [LARGE SCALE GENOMIC DNA]</scope>
    <source>
        <strain evidence="2 3">STM7296</strain>
    </source>
</reference>
<protein>
    <submittedName>
        <fullName evidence="2">Uncharacterized protein</fullName>
    </submittedName>
</protein>
<gene>
    <name evidence="2" type="ORF">BN2475_440012</name>
</gene>
<keyword evidence="3" id="KW-1185">Reference proteome</keyword>
<sequence length="69" mass="7540">MVAGAAVRGDEFGVRPDTGQPLAPIDRSTGLAFEVLWAAPMLTTGARRTDRMPRRRIPSLTRPTPRARP</sequence>
<proteinExistence type="predicted"/>
<dbReference type="STRING" id="1247936.BN2475_440012"/>
<name>A0A1N7S986_9BURK</name>
<evidence type="ECO:0000313" key="3">
    <source>
        <dbReference type="Proteomes" id="UP000187012"/>
    </source>
</evidence>
<organism evidence="2 3">
    <name type="scientific">Paraburkholderia ribeironis</name>
    <dbReference type="NCBI Taxonomy" id="1247936"/>
    <lineage>
        <taxon>Bacteria</taxon>
        <taxon>Pseudomonadati</taxon>
        <taxon>Pseudomonadota</taxon>
        <taxon>Betaproteobacteria</taxon>
        <taxon>Burkholderiales</taxon>
        <taxon>Burkholderiaceae</taxon>
        <taxon>Paraburkholderia</taxon>
    </lineage>
</organism>
<feature type="region of interest" description="Disordered" evidence="1">
    <location>
        <begin position="1"/>
        <end position="25"/>
    </location>
</feature>
<evidence type="ECO:0000313" key="2">
    <source>
        <dbReference type="EMBL" id="SIT43537.1"/>
    </source>
</evidence>
<evidence type="ECO:0000256" key="1">
    <source>
        <dbReference type="SAM" id="MobiDB-lite"/>
    </source>
</evidence>